<comment type="pathway">
    <text evidence="1">Cofactor biosynthesis; riboflavin biosynthesis.</text>
</comment>
<keyword evidence="2" id="KW-0521">NADP</keyword>
<organism evidence="5 6">
    <name type="scientific">Dorea acetigenes</name>
    <dbReference type="NCBI Taxonomy" id="2981787"/>
    <lineage>
        <taxon>Bacteria</taxon>
        <taxon>Bacillati</taxon>
        <taxon>Bacillota</taxon>
        <taxon>Clostridia</taxon>
        <taxon>Lachnospirales</taxon>
        <taxon>Lachnospiraceae</taxon>
        <taxon>Dorea</taxon>
    </lineage>
</organism>
<evidence type="ECO:0000313" key="6">
    <source>
        <dbReference type="Proteomes" id="UP001652431"/>
    </source>
</evidence>
<feature type="domain" description="Bacterial bifunctional deaminase-reductase C-terminal" evidence="4">
    <location>
        <begin position="4"/>
        <end position="225"/>
    </location>
</feature>
<dbReference type="SUPFAM" id="SSF53597">
    <property type="entry name" value="Dihydrofolate reductase-like"/>
    <property type="match status" value="1"/>
</dbReference>
<dbReference type="InterPro" id="IPR050765">
    <property type="entry name" value="Riboflavin_Biosynth_HTPR"/>
</dbReference>
<dbReference type="EMBL" id="JAOQJU010000027">
    <property type="protein sequence ID" value="MCU6687830.1"/>
    <property type="molecule type" value="Genomic_DNA"/>
</dbReference>
<gene>
    <name evidence="5" type="ORF">OCV99_15095</name>
</gene>
<dbReference type="Gene3D" id="3.40.430.10">
    <property type="entry name" value="Dihydrofolate Reductase, subunit A"/>
    <property type="match status" value="1"/>
</dbReference>
<dbReference type="Proteomes" id="UP001652431">
    <property type="component" value="Unassembled WGS sequence"/>
</dbReference>
<name>A0ABT2RR37_9FIRM</name>
<dbReference type="InterPro" id="IPR024072">
    <property type="entry name" value="DHFR-like_dom_sf"/>
</dbReference>
<evidence type="ECO:0000256" key="2">
    <source>
        <dbReference type="ARBA" id="ARBA00022857"/>
    </source>
</evidence>
<dbReference type="RefSeq" id="WP_158371651.1">
    <property type="nucleotide sequence ID" value="NZ_JAOQJU010000027.1"/>
</dbReference>
<reference evidence="5 6" key="1">
    <citation type="journal article" date="2021" name="ISME Commun">
        <title>Automated analysis of genomic sequences facilitates high-throughput and comprehensive description of bacteria.</title>
        <authorList>
            <person name="Hitch T.C.A."/>
        </authorList>
    </citation>
    <scope>NUCLEOTIDE SEQUENCE [LARGE SCALE GENOMIC DNA]</scope>
    <source>
        <strain evidence="5 6">Sanger_03</strain>
    </source>
</reference>
<dbReference type="Pfam" id="PF01872">
    <property type="entry name" value="RibD_C"/>
    <property type="match status" value="1"/>
</dbReference>
<sequence>MNRPYVICHILSSLDGKINGPFMATETTRSLGGEYGKIRTEMNADAWLYGTTTVKEFLNFREPVLEEDAHVPEGDFVAGDKAKPYFVALDTKGELGWESGRFSNKGRAEAHVIEILTENAPVAYRAYLRARGVSYILAGKTELNCEIAMEKLHRLFHMEKLLICGGGAADWTFLQAGMVDELSLVLSPVTDGSSGTASVFTRIPALSAGESVEFELRTVERLGSGGLHLNYLAKNAK</sequence>
<evidence type="ECO:0000259" key="4">
    <source>
        <dbReference type="Pfam" id="PF01872"/>
    </source>
</evidence>
<evidence type="ECO:0000256" key="3">
    <source>
        <dbReference type="ARBA" id="ARBA00023002"/>
    </source>
</evidence>
<dbReference type="InterPro" id="IPR002734">
    <property type="entry name" value="RibDG_C"/>
</dbReference>
<dbReference type="PANTHER" id="PTHR38011:SF7">
    <property type="entry name" value="2,5-DIAMINO-6-RIBOSYLAMINO-4(3H)-PYRIMIDINONE 5'-PHOSPHATE REDUCTASE"/>
    <property type="match status" value="1"/>
</dbReference>
<keyword evidence="6" id="KW-1185">Reference proteome</keyword>
<evidence type="ECO:0000313" key="5">
    <source>
        <dbReference type="EMBL" id="MCU6687830.1"/>
    </source>
</evidence>
<dbReference type="PANTHER" id="PTHR38011">
    <property type="entry name" value="DIHYDROFOLATE REDUCTASE FAMILY PROTEIN (AFU_ORTHOLOGUE AFUA_8G06820)"/>
    <property type="match status" value="1"/>
</dbReference>
<evidence type="ECO:0000256" key="1">
    <source>
        <dbReference type="ARBA" id="ARBA00005104"/>
    </source>
</evidence>
<accession>A0ABT2RR37</accession>
<proteinExistence type="predicted"/>
<comment type="caution">
    <text evidence="5">The sequence shown here is derived from an EMBL/GenBank/DDBJ whole genome shotgun (WGS) entry which is preliminary data.</text>
</comment>
<protein>
    <submittedName>
        <fullName evidence="5">RibD family protein</fullName>
    </submittedName>
</protein>
<keyword evidence="3" id="KW-0560">Oxidoreductase</keyword>